<name>A0AAN7WQH7_9PEZI</name>
<dbReference type="EMBL" id="JAVRQU010000002">
    <property type="protein sequence ID" value="KAK5706477.1"/>
    <property type="molecule type" value="Genomic_DNA"/>
</dbReference>
<evidence type="ECO:0000256" key="1">
    <source>
        <dbReference type="SAM" id="MobiDB-lite"/>
    </source>
</evidence>
<dbReference type="AlphaFoldDB" id="A0AAN7WQH7"/>
<gene>
    <name evidence="2" type="ORF">LTR97_001466</name>
</gene>
<organism evidence="2 3">
    <name type="scientific">Elasticomyces elasticus</name>
    <dbReference type="NCBI Taxonomy" id="574655"/>
    <lineage>
        <taxon>Eukaryota</taxon>
        <taxon>Fungi</taxon>
        <taxon>Dikarya</taxon>
        <taxon>Ascomycota</taxon>
        <taxon>Pezizomycotina</taxon>
        <taxon>Dothideomycetes</taxon>
        <taxon>Dothideomycetidae</taxon>
        <taxon>Mycosphaerellales</taxon>
        <taxon>Teratosphaeriaceae</taxon>
        <taxon>Elasticomyces</taxon>
    </lineage>
</organism>
<evidence type="ECO:0000313" key="3">
    <source>
        <dbReference type="Proteomes" id="UP001310594"/>
    </source>
</evidence>
<comment type="caution">
    <text evidence="2">The sequence shown here is derived from an EMBL/GenBank/DDBJ whole genome shotgun (WGS) entry which is preliminary data.</text>
</comment>
<protein>
    <submittedName>
        <fullName evidence="2">Uncharacterized protein</fullName>
    </submittedName>
</protein>
<accession>A0AAN7WQH7</accession>
<feature type="region of interest" description="Disordered" evidence="1">
    <location>
        <begin position="50"/>
        <end position="104"/>
    </location>
</feature>
<dbReference type="Proteomes" id="UP001310594">
    <property type="component" value="Unassembled WGS sequence"/>
</dbReference>
<feature type="compositionally biased region" description="Polar residues" evidence="1">
    <location>
        <begin position="69"/>
        <end position="94"/>
    </location>
</feature>
<evidence type="ECO:0000313" key="2">
    <source>
        <dbReference type="EMBL" id="KAK5706477.1"/>
    </source>
</evidence>
<proteinExistence type="predicted"/>
<reference evidence="2" key="1">
    <citation type="submission" date="2023-08" db="EMBL/GenBank/DDBJ databases">
        <title>Black Yeasts Isolated from many extreme environments.</title>
        <authorList>
            <person name="Coleine C."/>
            <person name="Stajich J.E."/>
            <person name="Selbmann L."/>
        </authorList>
    </citation>
    <scope>NUCLEOTIDE SEQUENCE</scope>
    <source>
        <strain evidence="2">CCFEE 5810</strain>
    </source>
</reference>
<sequence length="467" mass="51595">MDPATILARLSQMSGGGTQWDPTLPHMANCVRMVQGNDAIPEPELRRMREETAARAHRRAQMMAGPSPLSASPNEATATTQVSETQQQSDTANQTDEKAASDADEITERMQSLFPGSTWDPTLDPRANIARMVMGSTNLDDDLKRVNEANARQRRAMGITQAEERAEGSISYGDRVIARAKKEFEFTGTEFQEIIQALNPKRGQVCNTPLLALQHLVASVFLHGPLRAGGLYGSLGLAAEHNTNEAEVPSENLDVEWRSCKAAATLVGLLACPVKQLYSTRKFLSGLLGGLPTLKEIRTTPSASLPVAFRAAKTLARKAPVMTLILVSLVDVHIFELAAKRKADNFTSFAHSFAIGIGPEGVIVWQAWGEHGYSLDKFIENGGARLRDWQEAGSFIDWFDRLTQYKGKWDAKRNKLYQQCFEVDINSICGPEGPSKPIVPEYEAWVRLKVVEGVQFADLYKYSFHFL</sequence>